<dbReference type="EMBL" id="ML979136">
    <property type="protein sequence ID" value="KAF1915096.1"/>
    <property type="molecule type" value="Genomic_DNA"/>
</dbReference>
<sequence length="418" mass="47353">MNLYNTGIYPSLTVQSKMGSIIDLPRGDSPTLQLVHPTQQEKLIQFNLNGAEWRGALSLPTYLRREEILSKQELTQNGGILYWILVDTALRGNPLDPASGTRLPLASCETYRKKALVWQDGKVHETISHVIGSVYCAPHLRKRGYAQRMMQELSKVLRTHRMEQGRESLFSVLYSDIGKKFYNNFGWEPFNSSHIAIPGKARADESLPATRPLYVEDIAELCEIDMENLRRSLNSRPKDSNIAVALLPNIETIRWHHAREEFVGTEIRGKAPKVKGAIVGSEKGKRVWCFWTRMWYNNNPEEAKGNTLHILRLVIEDGNWQETTTNHANGPSTNGSHDASIAALLAMAQREAEEWKMDHVEIWSPTSATVSAAQRLHPSAEVVSRDEESIASLQWFPEHDGPMADKIDWIGNEKYGWC</sequence>
<organism evidence="2 3">
    <name type="scientific">Ampelomyces quisqualis</name>
    <name type="common">Powdery mildew agent</name>
    <dbReference type="NCBI Taxonomy" id="50730"/>
    <lineage>
        <taxon>Eukaryota</taxon>
        <taxon>Fungi</taxon>
        <taxon>Dikarya</taxon>
        <taxon>Ascomycota</taxon>
        <taxon>Pezizomycotina</taxon>
        <taxon>Dothideomycetes</taxon>
        <taxon>Pleosporomycetidae</taxon>
        <taxon>Pleosporales</taxon>
        <taxon>Pleosporineae</taxon>
        <taxon>Phaeosphaeriaceae</taxon>
        <taxon>Ampelomyces</taxon>
    </lineage>
</organism>
<dbReference type="Proteomes" id="UP000800096">
    <property type="component" value="Unassembled WGS sequence"/>
</dbReference>
<dbReference type="InterPro" id="IPR016181">
    <property type="entry name" value="Acyl_CoA_acyltransferase"/>
</dbReference>
<name>A0A6A5QK78_AMPQU</name>
<reference evidence="2" key="1">
    <citation type="journal article" date="2020" name="Stud. Mycol.">
        <title>101 Dothideomycetes genomes: a test case for predicting lifestyles and emergence of pathogens.</title>
        <authorList>
            <person name="Haridas S."/>
            <person name="Albert R."/>
            <person name="Binder M."/>
            <person name="Bloem J."/>
            <person name="Labutti K."/>
            <person name="Salamov A."/>
            <person name="Andreopoulos B."/>
            <person name="Baker S."/>
            <person name="Barry K."/>
            <person name="Bills G."/>
            <person name="Bluhm B."/>
            <person name="Cannon C."/>
            <person name="Castanera R."/>
            <person name="Culley D."/>
            <person name="Daum C."/>
            <person name="Ezra D."/>
            <person name="Gonzalez J."/>
            <person name="Henrissat B."/>
            <person name="Kuo A."/>
            <person name="Liang C."/>
            <person name="Lipzen A."/>
            <person name="Lutzoni F."/>
            <person name="Magnuson J."/>
            <person name="Mondo S."/>
            <person name="Nolan M."/>
            <person name="Ohm R."/>
            <person name="Pangilinan J."/>
            <person name="Park H.-J."/>
            <person name="Ramirez L."/>
            <person name="Alfaro M."/>
            <person name="Sun H."/>
            <person name="Tritt A."/>
            <person name="Yoshinaga Y."/>
            <person name="Zwiers L.-H."/>
            <person name="Turgeon B."/>
            <person name="Goodwin S."/>
            <person name="Spatafora J."/>
            <person name="Crous P."/>
            <person name="Grigoriev I."/>
        </authorList>
    </citation>
    <scope>NUCLEOTIDE SEQUENCE</scope>
    <source>
        <strain evidence="2">HMLAC05119</strain>
    </source>
</reference>
<dbReference type="PANTHER" id="PTHR34815:SF4">
    <property type="entry name" value="N-ACETYLTRANSFERASE DOMAIN-CONTAINING PROTEIN"/>
    <property type="match status" value="1"/>
</dbReference>
<dbReference type="Pfam" id="PF22998">
    <property type="entry name" value="GNAT_LYC1-like"/>
    <property type="match status" value="1"/>
</dbReference>
<protein>
    <recommendedName>
        <fullName evidence="1">LYC1 C-terminal domain-containing protein</fullName>
    </recommendedName>
</protein>
<gene>
    <name evidence="2" type="ORF">BDU57DRAFT_517896</name>
</gene>
<dbReference type="Gene3D" id="3.40.630.30">
    <property type="match status" value="1"/>
</dbReference>
<dbReference type="SUPFAM" id="SSF55729">
    <property type="entry name" value="Acyl-CoA N-acyltransferases (Nat)"/>
    <property type="match status" value="1"/>
</dbReference>
<evidence type="ECO:0000259" key="1">
    <source>
        <dbReference type="Pfam" id="PF22998"/>
    </source>
</evidence>
<evidence type="ECO:0000313" key="3">
    <source>
        <dbReference type="Proteomes" id="UP000800096"/>
    </source>
</evidence>
<evidence type="ECO:0000313" key="2">
    <source>
        <dbReference type="EMBL" id="KAF1915096.1"/>
    </source>
</evidence>
<feature type="domain" description="LYC1 C-terminal" evidence="1">
    <location>
        <begin position="194"/>
        <end position="418"/>
    </location>
</feature>
<dbReference type="PANTHER" id="PTHR34815">
    <property type="entry name" value="LYSINE ACETYLTRANSFERASE"/>
    <property type="match status" value="1"/>
</dbReference>
<dbReference type="AlphaFoldDB" id="A0A6A5QK78"/>
<proteinExistence type="predicted"/>
<dbReference type="OrthoDB" id="2020070at2759"/>
<dbReference type="InterPro" id="IPR053013">
    <property type="entry name" value="LAT"/>
</dbReference>
<accession>A0A6A5QK78</accession>
<dbReference type="InterPro" id="IPR055100">
    <property type="entry name" value="GNAT_LYC1-like"/>
</dbReference>
<keyword evidence="3" id="KW-1185">Reference proteome</keyword>